<dbReference type="PROSITE" id="PS50878">
    <property type="entry name" value="RT_POL"/>
    <property type="match status" value="1"/>
</dbReference>
<dbReference type="GO" id="GO:0003964">
    <property type="term" value="F:RNA-directed DNA polymerase activity"/>
    <property type="evidence" value="ECO:0007669"/>
    <property type="project" value="UniProtKB-KW"/>
</dbReference>
<keyword evidence="2" id="KW-0695">RNA-directed DNA polymerase</keyword>
<dbReference type="AlphaFoldDB" id="A0A2I0TF33"/>
<evidence type="ECO:0000313" key="2">
    <source>
        <dbReference type="EMBL" id="PKU32433.1"/>
    </source>
</evidence>
<evidence type="ECO:0000313" key="3">
    <source>
        <dbReference type="Proteomes" id="UP000233556"/>
    </source>
</evidence>
<dbReference type="OrthoDB" id="416454at2759"/>
<reference evidence="3" key="1">
    <citation type="submission" date="2017-11" db="EMBL/GenBank/DDBJ databases">
        <authorList>
            <person name="Lima N.C."/>
            <person name="Parody-Merino A.M."/>
            <person name="Battley P.F."/>
            <person name="Fidler A.E."/>
            <person name="Prosdocimi F."/>
        </authorList>
    </citation>
    <scope>NUCLEOTIDE SEQUENCE [LARGE SCALE GENOMIC DNA]</scope>
</reference>
<proteinExistence type="predicted"/>
<dbReference type="Pfam" id="PF00078">
    <property type="entry name" value="RVT_1"/>
    <property type="match status" value="1"/>
</dbReference>
<gene>
    <name evidence="2" type="ORF">llap_17262</name>
</gene>
<sequence length="146" mass="16743">MHTSALPLVKRLGHIKIRTRVILSSLCKKSNQLDLCKAFDTVAHNFLVSNLERHRFDRWTTRQIRNWLDGCTQRVAVDGLMTKWQAMTSRVPQGSVLGPVLFNIFDGDMEVRTDDTKFADDTKLCGSVNTLEGRDAIQRDLDRLER</sequence>
<dbReference type="PANTHER" id="PTHR33332">
    <property type="entry name" value="REVERSE TRANSCRIPTASE DOMAIN-CONTAINING PROTEIN"/>
    <property type="match status" value="1"/>
</dbReference>
<keyword evidence="3" id="KW-1185">Reference proteome</keyword>
<accession>A0A2I0TF33</accession>
<dbReference type="InterPro" id="IPR000477">
    <property type="entry name" value="RT_dom"/>
</dbReference>
<dbReference type="EMBL" id="KZ511305">
    <property type="protein sequence ID" value="PKU32433.1"/>
    <property type="molecule type" value="Genomic_DNA"/>
</dbReference>
<keyword evidence="2" id="KW-0548">Nucleotidyltransferase</keyword>
<dbReference type="Proteomes" id="UP000233556">
    <property type="component" value="Unassembled WGS sequence"/>
</dbReference>
<reference evidence="3" key="2">
    <citation type="submission" date="2017-12" db="EMBL/GenBank/DDBJ databases">
        <title>Genome sequence of the Bar-tailed Godwit (Limosa lapponica baueri).</title>
        <authorList>
            <person name="Lima N.C.B."/>
            <person name="Parody-Merino A.M."/>
            <person name="Battley P.F."/>
            <person name="Fidler A.E."/>
            <person name="Prosdocimi F."/>
        </authorList>
    </citation>
    <scope>NUCLEOTIDE SEQUENCE [LARGE SCALE GENOMIC DNA]</scope>
</reference>
<keyword evidence="2" id="KW-0808">Transferase</keyword>
<name>A0A2I0TF33_LIMLA</name>
<protein>
    <submittedName>
        <fullName evidence="2">Rna-directed dna polymerase from mobile element jockey-like</fullName>
    </submittedName>
</protein>
<feature type="domain" description="Reverse transcriptase" evidence="1">
    <location>
        <begin position="1"/>
        <end position="146"/>
    </location>
</feature>
<evidence type="ECO:0000259" key="1">
    <source>
        <dbReference type="PROSITE" id="PS50878"/>
    </source>
</evidence>
<organism evidence="2 3">
    <name type="scientific">Limosa lapponica baueri</name>
    <dbReference type="NCBI Taxonomy" id="1758121"/>
    <lineage>
        <taxon>Eukaryota</taxon>
        <taxon>Metazoa</taxon>
        <taxon>Chordata</taxon>
        <taxon>Craniata</taxon>
        <taxon>Vertebrata</taxon>
        <taxon>Euteleostomi</taxon>
        <taxon>Archelosauria</taxon>
        <taxon>Archosauria</taxon>
        <taxon>Dinosauria</taxon>
        <taxon>Saurischia</taxon>
        <taxon>Theropoda</taxon>
        <taxon>Coelurosauria</taxon>
        <taxon>Aves</taxon>
        <taxon>Neognathae</taxon>
        <taxon>Neoaves</taxon>
        <taxon>Charadriiformes</taxon>
        <taxon>Scolopacidae</taxon>
        <taxon>Limosa</taxon>
    </lineage>
</organism>